<proteinExistence type="predicted"/>
<keyword evidence="2" id="KW-1185">Reference proteome</keyword>
<comment type="caution">
    <text evidence="1">The sequence shown here is derived from an EMBL/GenBank/DDBJ whole genome shotgun (WGS) entry which is preliminary data.</text>
</comment>
<protein>
    <submittedName>
        <fullName evidence="1">Jg24903 protein</fullName>
    </submittedName>
</protein>
<accession>A0A8S4QHJ2</accession>
<dbReference type="AlphaFoldDB" id="A0A8S4QHJ2"/>
<name>A0A8S4QHJ2_9NEOP</name>
<dbReference type="OrthoDB" id="10256463at2759"/>
<dbReference type="EMBL" id="CAKXAJ010006345">
    <property type="protein sequence ID" value="CAH2209580.1"/>
    <property type="molecule type" value="Genomic_DNA"/>
</dbReference>
<organism evidence="1 2">
    <name type="scientific">Pararge aegeria aegeria</name>
    <dbReference type="NCBI Taxonomy" id="348720"/>
    <lineage>
        <taxon>Eukaryota</taxon>
        <taxon>Metazoa</taxon>
        <taxon>Ecdysozoa</taxon>
        <taxon>Arthropoda</taxon>
        <taxon>Hexapoda</taxon>
        <taxon>Insecta</taxon>
        <taxon>Pterygota</taxon>
        <taxon>Neoptera</taxon>
        <taxon>Endopterygota</taxon>
        <taxon>Lepidoptera</taxon>
        <taxon>Glossata</taxon>
        <taxon>Ditrysia</taxon>
        <taxon>Papilionoidea</taxon>
        <taxon>Nymphalidae</taxon>
        <taxon>Satyrinae</taxon>
        <taxon>Satyrini</taxon>
        <taxon>Parargina</taxon>
        <taxon>Pararge</taxon>
    </lineage>
</organism>
<evidence type="ECO:0000313" key="2">
    <source>
        <dbReference type="Proteomes" id="UP000838756"/>
    </source>
</evidence>
<dbReference type="Proteomes" id="UP000838756">
    <property type="component" value="Unassembled WGS sequence"/>
</dbReference>
<reference evidence="1" key="1">
    <citation type="submission" date="2022-03" db="EMBL/GenBank/DDBJ databases">
        <authorList>
            <person name="Lindestad O."/>
        </authorList>
    </citation>
    <scope>NUCLEOTIDE SEQUENCE</scope>
</reference>
<evidence type="ECO:0000313" key="1">
    <source>
        <dbReference type="EMBL" id="CAH2209580.1"/>
    </source>
</evidence>
<gene>
    <name evidence="1" type="primary">jg24903</name>
    <name evidence="1" type="ORF">PAEG_LOCUS1978</name>
</gene>
<sequence length="121" mass="13359">MALQVSFRISPVLGWQWVDMMMMTGCLYCALEPSSSVRGPCSHLVCLKPSVVRVASDAPRWITPDSRAHSRSLADRPGRRVLHGVLLISQGVLRVVLLLHCIGAVRVSVFHTSLSLCMLYT</sequence>